<sequence length="300" mass="33617">MEQDQALDAPRSDLQAEIVGRLIAMLDQERPAIGSRLPEQRVARQLGVSRSPVRTAMKFLEAQGYLLSQHGRGFIVARLPENGAQPVDLPESRADLAHDRLLRDRASGHLGSEVTEAELAERYGISRAVLARVLARLTGEGLIERQRGHGWRFVEALESDAAYEESYEFRITVECAALRARGFVADPEILAGLRRRHEAILAAPCDVTPAQWFDTNSAFHEGLASLSGNRFYLQAIRRQNHLRRMLEYAEFSALSKARLEQSCREHLAILDAIASGDRAWAEALLRRHLSQALDYTSLEE</sequence>
<keyword evidence="3" id="KW-0804">Transcription</keyword>
<feature type="domain" description="HTH gntR-type" evidence="4">
    <location>
        <begin position="12"/>
        <end position="79"/>
    </location>
</feature>
<evidence type="ECO:0000313" key="5">
    <source>
        <dbReference type="EMBL" id="KZD07658.1"/>
    </source>
</evidence>
<dbReference type="Gene3D" id="1.10.10.10">
    <property type="entry name" value="Winged helix-like DNA-binding domain superfamily/Winged helix DNA-binding domain"/>
    <property type="match status" value="2"/>
</dbReference>
<dbReference type="Pfam" id="PF07729">
    <property type="entry name" value="FCD"/>
    <property type="match status" value="1"/>
</dbReference>
<dbReference type="InterPro" id="IPR036388">
    <property type="entry name" value="WH-like_DNA-bd_sf"/>
</dbReference>
<evidence type="ECO:0000259" key="4">
    <source>
        <dbReference type="PROSITE" id="PS50949"/>
    </source>
</evidence>
<dbReference type="PANTHER" id="PTHR43537:SF5">
    <property type="entry name" value="UXU OPERON TRANSCRIPTIONAL REGULATOR"/>
    <property type="match status" value="1"/>
</dbReference>
<dbReference type="AlphaFoldDB" id="A0A154W2A1"/>
<dbReference type="OrthoDB" id="7005926at2"/>
<dbReference type="InterPro" id="IPR036390">
    <property type="entry name" value="WH_DNA-bd_sf"/>
</dbReference>
<dbReference type="SUPFAM" id="SSF48008">
    <property type="entry name" value="GntR ligand-binding domain-like"/>
    <property type="match status" value="1"/>
</dbReference>
<evidence type="ECO:0000313" key="6">
    <source>
        <dbReference type="Proteomes" id="UP000076400"/>
    </source>
</evidence>
<dbReference type="GO" id="GO:0003677">
    <property type="term" value="F:DNA binding"/>
    <property type="evidence" value="ECO:0007669"/>
    <property type="project" value="UniProtKB-KW"/>
</dbReference>
<comment type="caution">
    <text evidence="5">The sequence shown here is derived from an EMBL/GenBank/DDBJ whole genome shotgun (WGS) entry which is preliminary data.</text>
</comment>
<dbReference type="InterPro" id="IPR011711">
    <property type="entry name" value="GntR_C"/>
</dbReference>
<dbReference type="Proteomes" id="UP000076400">
    <property type="component" value="Unassembled WGS sequence"/>
</dbReference>
<gene>
    <name evidence="5" type="ORF">AUP43_09770</name>
</gene>
<keyword evidence="2" id="KW-0238">DNA-binding</keyword>
<accession>A0A154W2A1</accession>
<protein>
    <recommendedName>
        <fullName evidence="4">HTH gntR-type domain-containing protein</fullName>
    </recommendedName>
</protein>
<dbReference type="Pfam" id="PF00392">
    <property type="entry name" value="GntR"/>
    <property type="match status" value="2"/>
</dbReference>
<dbReference type="GO" id="GO:0003700">
    <property type="term" value="F:DNA-binding transcription factor activity"/>
    <property type="evidence" value="ECO:0007669"/>
    <property type="project" value="InterPro"/>
</dbReference>
<dbReference type="PRINTS" id="PR00035">
    <property type="entry name" value="HTHGNTR"/>
</dbReference>
<evidence type="ECO:0000256" key="2">
    <source>
        <dbReference type="ARBA" id="ARBA00023125"/>
    </source>
</evidence>
<dbReference type="InterPro" id="IPR008920">
    <property type="entry name" value="TF_FadR/GntR_C"/>
</dbReference>
<keyword evidence="1" id="KW-0805">Transcription regulation</keyword>
<evidence type="ECO:0000256" key="3">
    <source>
        <dbReference type="ARBA" id="ARBA00023163"/>
    </source>
</evidence>
<dbReference type="PROSITE" id="PS50949">
    <property type="entry name" value="HTH_GNTR"/>
    <property type="match status" value="1"/>
</dbReference>
<reference evidence="5 6" key="1">
    <citation type="submission" date="2015-12" db="EMBL/GenBank/DDBJ databases">
        <title>Genome sequence of Oceanibaculum pacificum MCCC 1A02656.</title>
        <authorList>
            <person name="Lu L."/>
            <person name="Lai Q."/>
            <person name="Shao Z."/>
            <person name="Qian P."/>
        </authorList>
    </citation>
    <scope>NUCLEOTIDE SEQUENCE [LARGE SCALE GENOMIC DNA]</scope>
    <source>
        <strain evidence="5 6">MCCC 1A02656</strain>
    </source>
</reference>
<keyword evidence="6" id="KW-1185">Reference proteome</keyword>
<dbReference type="SMART" id="SM00895">
    <property type="entry name" value="FCD"/>
    <property type="match status" value="1"/>
</dbReference>
<dbReference type="Gene3D" id="1.20.120.530">
    <property type="entry name" value="GntR ligand-binding domain-like"/>
    <property type="match status" value="1"/>
</dbReference>
<dbReference type="SUPFAM" id="SSF46785">
    <property type="entry name" value="Winged helix' DNA-binding domain"/>
    <property type="match status" value="2"/>
</dbReference>
<dbReference type="STRING" id="580166.AUP43_09770"/>
<dbReference type="RefSeq" id="WP_067556602.1">
    <property type="nucleotide sequence ID" value="NZ_LPXN01000113.1"/>
</dbReference>
<organism evidence="5 6">
    <name type="scientific">Oceanibaculum pacificum</name>
    <dbReference type="NCBI Taxonomy" id="580166"/>
    <lineage>
        <taxon>Bacteria</taxon>
        <taxon>Pseudomonadati</taxon>
        <taxon>Pseudomonadota</taxon>
        <taxon>Alphaproteobacteria</taxon>
        <taxon>Rhodospirillales</taxon>
        <taxon>Oceanibaculaceae</taxon>
        <taxon>Oceanibaculum</taxon>
    </lineage>
</organism>
<dbReference type="CDD" id="cd07377">
    <property type="entry name" value="WHTH_GntR"/>
    <property type="match status" value="1"/>
</dbReference>
<dbReference type="PANTHER" id="PTHR43537">
    <property type="entry name" value="TRANSCRIPTIONAL REGULATOR, GNTR FAMILY"/>
    <property type="match status" value="1"/>
</dbReference>
<proteinExistence type="predicted"/>
<dbReference type="InterPro" id="IPR000524">
    <property type="entry name" value="Tscrpt_reg_HTH_GntR"/>
</dbReference>
<dbReference type="SMART" id="SM00345">
    <property type="entry name" value="HTH_GNTR"/>
    <property type="match status" value="2"/>
</dbReference>
<evidence type="ECO:0000256" key="1">
    <source>
        <dbReference type="ARBA" id="ARBA00023015"/>
    </source>
</evidence>
<name>A0A154W2A1_9PROT</name>
<dbReference type="EMBL" id="LPXN01000113">
    <property type="protein sequence ID" value="KZD07658.1"/>
    <property type="molecule type" value="Genomic_DNA"/>
</dbReference>